<dbReference type="Gene3D" id="3.20.20.140">
    <property type="entry name" value="Metal-dependent hydrolases"/>
    <property type="match status" value="1"/>
</dbReference>
<comment type="similarity">
    <text evidence="1">Belongs to the metallo-dependent hydrolases superfamily. NagA family.</text>
</comment>
<protein>
    <submittedName>
        <fullName evidence="3">N-acetylglucosamine-6-phosphate deacetylase</fullName>
    </submittedName>
</protein>
<dbReference type="Proteomes" id="UP001240157">
    <property type="component" value="Unassembled WGS sequence"/>
</dbReference>
<organism evidence="3 4">
    <name type="scientific">Staphylococcus chromogenes</name>
    <name type="common">Staphylococcus hyicus subsp. chromogenes</name>
    <dbReference type="NCBI Taxonomy" id="46126"/>
    <lineage>
        <taxon>Bacteria</taxon>
        <taxon>Bacillati</taxon>
        <taxon>Bacillota</taxon>
        <taxon>Bacilli</taxon>
        <taxon>Bacillales</taxon>
        <taxon>Staphylococcaceae</taxon>
        <taxon>Staphylococcus</taxon>
    </lineage>
</organism>
<feature type="non-terminal residue" evidence="3">
    <location>
        <position position="139"/>
    </location>
</feature>
<dbReference type="PANTHER" id="PTHR11113:SF14">
    <property type="entry name" value="N-ACETYLGLUCOSAMINE-6-PHOSPHATE DEACETYLASE"/>
    <property type="match status" value="1"/>
</dbReference>
<evidence type="ECO:0000256" key="1">
    <source>
        <dbReference type="ARBA" id="ARBA00010716"/>
    </source>
</evidence>
<dbReference type="SUPFAM" id="SSF51556">
    <property type="entry name" value="Metallo-dependent hydrolases"/>
    <property type="match status" value="1"/>
</dbReference>
<evidence type="ECO:0000313" key="4">
    <source>
        <dbReference type="Proteomes" id="UP001240157"/>
    </source>
</evidence>
<gene>
    <name evidence="3" type="ORF">RCF65_13270</name>
</gene>
<dbReference type="PANTHER" id="PTHR11113">
    <property type="entry name" value="N-ACETYLGLUCOSAMINE-6-PHOSPHATE DEACETYLASE"/>
    <property type="match status" value="1"/>
</dbReference>
<comment type="caution">
    <text evidence="3">The sequence shown here is derived from an EMBL/GenBank/DDBJ whole genome shotgun (WGS) entry which is preliminary data.</text>
</comment>
<name>A0ABD5AZV6_STACR</name>
<feature type="non-terminal residue" evidence="3">
    <location>
        <position position="1"/>
    </location>
</feature>
<dbReference type="GO" id="GO:0016787">
    <property type="term" value="F:hydrolase activity"/>
    <property type="evidence" value="ECO:0007669"/>
    <property type="project" value="UniProtKB-KW"/>
</dbReference>
<evidence type="ECO:0000256" key="2">
    <source>
        <dbReference type="ARBA" id="ARBA00022801"/>
    </source>
</evidence>
<evidence type="ECO:0000313" key="3">
    <source>
        <dbReference type="EMBL" id="MDQ7176927.1"/>
    </source>
</evidence>
<accession>A0ABD5AZV6</accession>
<dbReference type="EMBL" id="JAVGJF010000568">
    <property type="protein sequence ID" value="MDQ7176927.1"/>
    <property type="molecule type" value="Genomic_DNA"/>
</dbReference>
<sequence length="139" mass="15088">EIVGVHLEGPFISEHKVGAQHPQFVQRPTVDKIKSFQEVANGLIKIITYAPEVDGATETLKTMKNDIIFSIGHTVATFDQANTAVSHGAKHITHLYNAATGFQHREPGVFGAAWLNQGLHTEMIVDGVHSHPASIALAY</sequence>
<dbReference type="AlphaFoldDB" id="A0ABD5AZV6"/>
<proteinExistence type="inferred from homology"/>
<keyword evidence="2" id="KW-0378">Hydrolase</keyword>
<dbReference type="InterPro" id="IPR032466">
    <property type="entry name" value="Metal_Hydrolase"/>
</dbReference>
<reference evidence="3 4" key="1">
    <citation type="submission" date="2023-08" db="EMBL/GenBank/DDBJ databases">
        <title>Whole genome sequencing of Staphylococcus chromogenes NNSch 2386.</title>
        <authorList>
            <person name="Kropotov V.S."/>
            <person name="Boriskina E.V."/>
            <person name="Gordinskaya N.A."/>
            <person name="Shkurkina I.S."/>
            <person name="Kryazhev D.V."/>
            <person name="Alekseeva A.E."/>
            <person name="Makhova M.A."/>
        </authorList>
    </citation>
    <scope>NUCLEOTIDE SEQUENCE [LARGE SCALE GENOMIC DNA]</scope>
    <source>
        <strain evidence="3 4">NNSch 2386</strain>
    </source>
</reference>